<dbReference type="RefSeq" id="WP_092675064.1">
    <property type="nucleotide sequence ID" value="NZ_BMDN01000002.1"/>
</dbReference>
<organism evidence="6 7">
    <name type="scientific">Agromyces flavus</name>
    <dbReference type="NCBI Taxonomy" id="589382"/>
    <lineage>
        <taxon>Bacteria</taxon>
        <taxon>Bacillati</taxon>
        <taxon>Actinomycetota</taxon>
        <taxon>Actinomycetes</taxon>
        <taxon>Micrococcales</taxon>
        <taxon>Microbacteriaceae</taxon>
        <taxon>Agromyces</taxon>
    </lineage>
</organism>
<dbReference type="EMBL" id="LT629755">
    <property type="protein sequence ID" value="SDT38499.1"/>
    <property type="molecule type" value="Genomic_DNA"/>
</dbReference>
<dbReference type="InterPro" id="IPR009057">
    <property type="entry name" value="Homeodomain-like_sf"/>
</dbReference>
<dbReference type="PROSITE" id="PS50977">
    <property type="entry name" value="HTH_TETR_2"/>
    <property type="match status" value="1"/>
</dbReference>
<evidence type="ECO:0000313" key="5">
    <source>
        <dbReference type="EMBL" id="MCP2367327.1"/>
    </source>
</evidence>
<reference evidence="7" key="1">
    <citation type="submission" date="2016-10" db="EMBL/GenBank/DDBJ databases">
        <authorList>
            <person name="Varghese N."/>
            <person name="Submissions S."/>
        </authorList>
    </citation>
    <scope>NUCLEOTIDE SEQUENCE [LARGE SCALE GENOMIC DNA]</scope>
    <source>
        <strain evidence="7">CPCC 202695</strain>
    </source>
</reference>
<evidence type="ECO:0000259" key="4">
    <source>
        <dbReference type="PROSITE" id="PS50977"/>
    </source>
</evidence>
<evidence type="ECO:0000256" key="1">
    <source>
        <dbReference type="ARBA" id="ARBA00023125"/>
    </source>
</evidence>
<dbReference type="GO" id="GO:0003677">
    <property type="term" value="F:DNA binding"/>
    <property type="evidence" value="ECO:0007669"/>
    <property type="project" value="UniProtKB-UniRule"/>
</dbReference>
<dbReference type="EMBL" id="SODL02000002">
    <property type="protein sequence ID" value="MCP2367327.1"/>
    <property type="molecule type" value="Genomic_DNA"/>
</dbReference>
<dbReference type="Gene3D" id="1.10.357.10">
    <property type="entry name" value="Tetracycline Repressor, domain 2"/>
    <property type="match status" value="1"/>
</dbReference>
<dbReference type="STRING" id="589382.SAMN04489721_3405"/>
<evidence type="ECO:0000313" key="8">
    <source>
        <dbReference type="Proteomes" id="UP000893823"/>
    </source>
</evidence>
<evidence type="ECO:0000256" key="2">
    <source>
        <dbReference type="PROSITE-ProRule" id="PRU00335"/>
    </source>
</evidence>
<evidence type="ECO:0000313" key="7">
    <source>
        <dbReference type="Proteomes" id="UP000199482"/>
    </source>
</evidence>
<sequence>MSRADALPPIAPAGGSADAPNGGPAGAEVAATAPDDPRLLRTRAALTDALLRLLERMPLDEITVAALCREAGVHRTTFYGHAPSVHAFALTVFTQDLDQLTAVAAEPTETPEHLAERYFDSLTRVLDHVADERVGYRALFGSTSRGVFRAALDERMRRRARVALEVWRAKRVPGAPVADTAVDQAAAFIAGGLVGAIEAWAMGDETDAAASAARIAALMPAWWPRRR</sequence>
<dbReference type="OrthoDB" id="3193022at2"/>
<dbReference type="AlphaFoldDB" id="A0A1H1ZY26"/>
<accession>A0A1H1ZY26</accession>
<gene>
    <name evidence="5" type="ORF">BCL57_001481</name>
    <name evidence="6" type="ORF">SAMN04489721_3405</name>
</gene>
<reference evidence="5" key="3">
    <citation type="submission" date="2022-06" db="EMBL/GenBank/DDBJ databases">
        <title>Genomic Encyclopedia of Type Strains, Phase III (KMG-III): the genomes of soil and plant-associated and newly described type strains.</title>
        <authorList>
            <person name="Whitman W."/>
        </authorList>
    </citation>
    <scope>NUCLEOTIDE SEQUENCE</scope>
    <source>
        <strain evidence="5">CPCC 202695</strain>
    </source>
</reference>
<feature type="domain" description="HTH tetR-type" evidence="4">
    <location>
        <begin position="40"/>
        <end position="100"/>
    </location>
</feature>
<feature type="region of interest" description="Disordered" evidence="3">
    <location>
        <begin position="1"/>
        <end position="33"/>
    </location>
</feature>
<dbReference type="SUPFAM" id="SSF46689">
    <property type="entry name" value="Homeodomain-like"/>
    <property type="match status" value="1"/>
</dbReference>
<evidence type="ECO:0000313" key="6">
    <source>
        <dbReference type="EMBL" id="SDT38499.1"/>
    </source>
</evidence>
<feature type="DNA-binding region" description="H-T-H motif" evidence="2">
    <location>
        <begin position="63"/>
        <end position="82"/>
    </location>
</feature>
<keyword evidence="1 2" id="KW-0238">DNA-binding</keyword>
<dbReference type="Proteomes" id="UP000893823">
    <property type="component" value="Unassembled WGS sequence"/>
</dbReference>
<keyword evidence="8" id="KW-1185">Reference proteome</keyword>
<name>A0A1H1ZY26_9MICO</name>
<dbReference type="InterPro" id="IPR001647">
    <property type="entry name" value="HTH_TetR"/>
</dbReference>
<reference evidence="6" key="2">
    <citation type="submission" date="2016-10" db="EMBL/GenBank/DDBJ databases">
        <authorList>
            <person name="de Groot N.N."/>
        </authorList>
    </citation>
    <scope>NUCLEOTIDE SEQUENCE [LARGE SCALE GENOMIC DNA]</scope>
    <source>
        <strain evidence="6">CPCC 202695</strain>
    </source>
</reference>
<protein>
    <submittedName>
        <fullName evidence="5">AcrR family transcriptional regulator</fullName>
    </submittedName>
    <submittedName>
        <fullName evidence="6">DNA-binding transcriptional regulator, AcrR family</fullName>
    </submittedName>
</protein>
<evidence type="ECO:0000256" key="3">
    <source>
        <dbReference type="SAM" id="MobiDB-lite"/>
    </source>
</evidence>
<proteinExistence type="predicted"/>
<dbReference type="Proteomes" id="UP000199482">
    <property type="component" value="Chromosome I"/>
</dbReference>